<dbReference type="RefSeq" id="XP_033667188.1">
    <property type="nucleotide sequence ID" value="XM_033806819.1"/>
</dbReference>
<feature type="signal peptide" evidence="1">
    <location>
        <begin position="1"/>
        <end position="22"/>
    </location>
</feature>
<name>A0A6A6CKQ5_ZASCE</name>
<dbReference type="EMBL" id="ML993597">
    <property type="protein sequence ID" value="KAF2166299.1"/>
    <property type="molecule type" value="Genomic_DNA"/>
</dbReference>
<keyword evidence="3" id="KW-1185">Reference proteome</keyword>
<keyword evidence="1" id="KW-0732">Signal</keyword>
<organism evidence="2 3">
    <name type="scientific">Zasmidium cellare ATCC 36951</name>
    <dbReference type="NCBI Taxonomy" id="1080233"/>
    <lineage>
        <taxon>Eukaryota</taxon>
        <taxon>Fungi</taxon>
        <taxon>Dikarya</taxon>
        <taxon>Ascomycota</taxon>
        <taxon>Pezizomycotina</taxon>
        <taxon>Dothideomycetes</taxon>
        <taxon>Dothideomycetidae</taxon>
        <taxon>Mycosphaerellales</taxon>
        <taxon>Mycosphaerellaceae</taxon>
        <taxon>Zasmidium</taxon>
    </lineage>
</organism>
<gene>
    <name evidence="2" type="ORF">M409DRAFT_23490</name>
</gene>
<dbReference type="AlphaFoldDB" id="A0A6A6CKQ5"/>
<accession>A0A6A6CKQ5</accession>
<evidence type="ECO:0000313" key="2">
    <source>
        <dbReference type="EMBL" id="KAF2166299.1"/>
    </source>
</evidence>
<proteinExistence type="predicted"/>
<protein>
    <recommendedName>
        <fullName evidence="4">Extracellular membrane protein CFEM domain-containing protein</fullName>
    </recommendedName>
</protein>
<evidence type="ECO:0000256" key="1">
    <source>
        <dbReference type="SAM" id="SignalP"/>
    </source>
</evidence>
<feature type="chain" id="PRO_5025515325" description="Extracellular membrane protein CFEM domain-containing protein" evidence="1">
    <location>
        <begin position="23"/>
        <end position="101"/>
    </location>
</feature>
<sequence>MQLTNLTFATLFMTLSVSTVFADKICGNTIVKQVGKCHNDQDAQVCYDGVDQILCECPNGVRWFLKKACEAQCGHGDSDGAFNYCVVSALSDPGAYDMALC</sequence>
<dbReference type="Proteomes" id="UP000799537">
    <property type="component" value="Unassembled WGS sequence"/>
</dbReference>
<reference evidence="2" key="1">
    <citation type="journal article" date="2020" name="Stud. Mycol.">
        <title>101 Dothideomycetes genomes: a test case for predicting lifestyles and emergence of pathogens.</title>
        <authorList>
            <person name="Haridas S."/>
            <person name="Albert R."/>
            <person name="Binder M."/>
            <person name="Bloem J."/>
            <person name="Labutti K."/>
            <person name="Salamov A."/>
            <person name="Andreopoulos B."/>
            <person name="Baker S."/>
            <person name="Barry K."/>
            <person name="Bills G."/>
            <person name="Bluhm B."/>
            <person name="Cannon C."/>
            <person name="Castanera R."/>
            <person name="Culley D."/>
            <person name="Daum C."/>
            <person name="Ezra D."/>
            <person name="Gonzalez J."/>
            <person name="Henrissat B."/>
            <person name="Kuo A."/>
            <person name="Liang C."/>
            <person name="Lipzen A."/>
            <person name="Lutzoni F."/>
            <person name="Magnuson J."/>
            <person name="Mondo S."/>
            <person name="Nolan M."/>
            <person name="Ohm R."/>
            <person name="Pangilinan J."/>
            <person name="Park H.-J."/>
            <person name="Ramirez L."/>
            <person name="Alfaro M."/>
            <person name="Sun H."/>
            <person name="Tritt A."/>
            <person name="Yoshinaga Y."/>
            <person name="Zwiers L.-H."/>
            <person name="Turgeon B."/>
            <person name="Goodwin S."/>
            <person name="Spatafora J."/>
            <person name="Crous P."/>
            <person name="Grigoriev I."/>
        </authorList>
    </citation>
    <scope>NUCLEOTIDE SEQUENCE</scope>
    <source>
        <strain evidence="2">ATCC 36951</strain>
    </source>
</reference>
<dbReference type="GeneID" id="54560091"/>
<evidence type="ECO:0008006" key="4">
    <source>
        <dbReference type="Google" id="ProtNLM"/>
    </source>
</evidence>
<evidence type="ECO:0000313" key="3">
    <source>
        <dbReference type="Proteomes" id="UP000799537"/>
    </source>
</evidence>